<dbReference type="SUPFAM" id="SSF58104">
    <property type="entry name" value="Methyl-accepting chemotaxis protein (MCP) signaling domain"/>
    <property type="match status" value="1"/>
</dbReference>
<evidence type="ECO:0000256" key="4">
    <source>
        <dbReference type="ARBA" id="ARBA00022989"/>
    </source>
</evidence>
<sequence length="406" mass="43051">MKLSTRLGLIVALAALGGLLLAVMGLVSLRSSMLEQREESIRTVLTLAAQQVQHFQQLEQSGQLSHAEAQRRAIDALHSMRYQKSLYLWARTTGALGLVLPGDKGVGQVDFGKALPDGRHDFNRYLDVLATQEIGFVELMVVKPGGSDEVLKINGVTRIDGWDWVIGFGAWTDDIQAAFWQAALRYMLTGLLLFVAIGLVAAWMARKIYRALGGEPELAARLAGEIAEGKLNRVLDGSAPGGSLLASIAVMQANLRGLISGIQDNARQVGQLSHHLATQMTQIDDASRLSAAAISSSAAAIEQLAVSVDHISQGARETEANSGRAAALAERGSALVLHAGAEISRAASQVNDASRLIGSLEQRTDQIGDIASVIRDIADQTNLLALNAAIEAARAGEQGRGFAVVA</sequence>
<gene>
    <name evidence="11" type="ORF">EAY64_07515</name>
</gene>
<keyword evidence="5 9" id="KW-0472">Membrane</keyword>
<evidence type="ECO:0000256" key="3">
    <source>
        <dbReference type="ARBA" id="ARBA00022692"/>
    </source>
</evidence>
<dbReference type="PROSITE" id="PS50111">
    <property type="entry name" value="CHEMOTAXIS_TRANSDUC_2"/>
    <property type="match status" value="1"/>
</dbReference>
<evidence type="ECO:0000256" key="9">
    <source>
        <dbReference type="SAM" id="Phobius"/>
    </source>
</evidence>
<protein>
    <submittedName>
        <fullName evidence="11">Methyl-accepting chemotaxis protein</fullName>
    </submittedName>
</protein>
<accession>A0A454JK41</accession>
<feature type="transmembrane region" description="Helical" evidence="9">
    <location>
        <begin position="186"/>
        <end position="205"/>
    </location>
</feature>
<comment type="caution">
    <text evidence="11">The sequence shown here is derived from an EMBL/GenBank/DDBJ whole genome shotgun (WGS) entry which is preliminary data.</text>
</comment>
<keyword evidence="4 9" id="KW-1133">Transmembrane helix</keyword>
<dbReference type="SMART" id="SM01049">
    <property type="entry name" value="Cache_2"/>
    <property type="match status" value="1"/>
</dbReference>
<keyword evidence="3 9" id="KW-0812">Transmembrane</keyword>
<dbReference type="PANTHER" id="PTHR32089">
    <property type="entry name" value="METHYL-ACCEPTING CHEMOTAXIS PROTEIN MCPB"/>
    <property type="match status" value="1"/>
</dbReference>
<dbReference type="EMBL" id="RFAR01000024">
    <property type="protein sequence ID" value="RMC99609.1"/>
    <property type="molecule type" value="Genomic_DNA"/>
</dbReference>
<dbReference type="RefSeq" id="WP_103524159.1">
    <property type="nucleotide sequence ID" value="NZ_RFAR01000024.1"/>
</dbReference>
<proteinExistence type="inferred from homology"/>
<keyword evidence="6 8" id="KW-0807">Transducer</keyword>
<feature type="domain" description="Methyl-accepting transducer" evidence="10">
    <location>
        <begin position="265"/>
        <end position="406"/>
    </location>
</feature>
<dbReference type="GO" id="GO:0007165">
    <property type="term" value="P:signal transduction"/>
    <property type="evidence" value="ECO:0007669"/>
    <property type="project" value="UniProtKB-KW"/>
</dbReference>
<comment type="subcellular location">
    <subcellularLocation>
        <location evidence="1">Cell membrane</location>
        <topology evidence="1">Multi-pass membrane protein</topology>
    </subcellularLocation>
</comment>
<dbReference type="Gene3D" id="1.10.287.950">
    <property type="entry name" value="Methyl-accepting chemotaxis protein"/>
    <property type="match status" value="1"/>
</dbReference>
<dbReference type="InterPro" id="IPR004089">
    <property type="entry name" value="MCPsignal_dom"/>
</dbReference>
<dbReference type="Pfam" id="PF00015">
    <property type="entry name" value="MCPsignal"/>
    <property type="match status" value="1"/>
</dbReference>
<dbReference type="InterPro" id="IPR033480">
    <property type="entry name" value="sCache_2"/>
</dbReference>
<evidence type="ECO:0000256" key="8">
    <source>
        <dbReference type="PROSITE-ProRule" id="PRU00284"/>
    </source>
</evidence>
<evidence type="ECO:0000256" key="7">
    <source>
        <dbReference type="ARBA" id="ARBA00029447"/>
    </source>
</evidence>
<keyword evidence="2" id="KW-1003">Cell membrane</keyword>
<evidence type="ECO:0000313" key="12">
    <source>
        <dbReference type="Proteomes" id="UP000274139"/>
    </source>
</evidence>
<evidence type="ECO:0000313" key="11">
    <source>
        <dbReference type="EMBL" id="RMC99609.1"/>
    </source>
</evidence>
<organism evidence="11 12">
    <name type="scientific">Aquitalea palustris</name>
    <dbReference type="NCBI Taxonomy" id="2480983"/>
    <lineage>
        <taxon>Bacteria</taxon>
        <taxon>Pseudomonadati</taxon>
        <taxon>Pseudomonadota</taxon>
        <taxon>Betaproteobacteria</taxon>
        <taxon>Neisseriales</taxon>
        <taxon>Chromobacteriaceae</taxon>
        <taxon>Aquitalea</taxon>
    </lineage>
</organism>
<dbReference type="PRINTS" id="PR00260">
    <property type="entry name" value="CHEMTRNSDUCR"/>
</dbReference>
<dbReference type="Gene3D" id="3.30.450.20">
    <property type="entry name" value="PAS domain"/>
    <property type="match status" value="1"/>
</dbReference>
<keyword evidence="12" id="KW-1185">Reference proteome</keyword>
<evidence type="ECO:0000256" key="1">
    <source>
        <dbReference type="ARBA" id="ARBA00004651"/>
    </source>
</evidence>
<reference evidence="11 12" key="1">
    <citation type="submission" date="2018-10" db="EMBL/GenBank/DDBJ databases">
        <title>Draft genome sequence of Aquitalea MWU14-2217 isolated from a wild cranberry bog in Provincetown, Massachusetts.</title>
        <authorList>
            <person name="Ebadzadsahrai G."/>
            <person name="Soby S."/>
        </authorList>
    </citation>
    <scope>NUCLEOTIDE SEQUENCE [LARGE SCALE GENOMIC DNA]</scope>
    <source>
        <strain evidence="11 12">MWU14-2217</strain>
    </source>
</reference>
<dbReference type="GO" id="GO:0006935">
    <property type="term" value="P:chemotaxis"/>
    <property type="evidence" value="ECO:0007669"/>
    <property type="project" value="InterPro"/>
</dbReference>
<name>A0A454JK41_9NEIS</name>
<comment type="similarity">
    <text evidence="7">Belongs to the methyl-accepting chemotaxis (MCP) protein family.</text>
</comment>
<evidence type="ECO:0000256" key="6">
    <source>
        <dbReference type="ARBA" id="ARBA00023224"/>
    </source>
</evidence>
<dbReference type="OrthoDB" id="8555762at2"/>
<dbReference type="Proteomes" id="UP000274139">
    <property type="component" value="Unassembled WGS sequence"/>
</dbReference>
<evidence type="ECO:0000256" key="5">
    <source>
        <dbReference type="ARBA" id="ARBA00023136"/>
    </source>
</evidence>
<dbReference type="GO" id="GO:0005886">
    <property type="term" value="C:plasma membrane"/>
    <property type="evidence" value="ECO:0007669"/>
    <property type="project" value="UniProtKB-SubCell"/>
</dbReference>
<dbReference type="GO" id="GO:0004888">
    <property type="term" value="F:transmembrane signaling receptor activity"/>
    <property type="evidence" value="ECO:0007669"/>
    <property type="project" value="InterPro"/>
</dbReference>
<dbReference type="PANTHER" id="PTHR32089:SF112">
    <property type="entry name" value="LYSOZYME-LIKE PROTEIN-RELATED"/>
    <property type="match status" value="1"/>
</dbReference>
<dbReference type="InterPro" id="IPR004090">
    <property type="entry name" value="Chemotax_Me-accpt_rcpt"/>
</dbReference>
<evidence type="ECO:0000256" key="2">
    <source>
        <dbReference type="ARBA" id="ARBA00022475"/>
    </source>
</evidence>
<evidence type="ECO:0000259" key="10">
    <source>
        <dbReference type="PROSITE" id="PS50111"/>
    </source>
</evidence>
<dbReference type="Pfam" id="PF17200">
    <property type="entry name" value="sCache_2"/>
    <property type="match status" value="1"/>
</dbReference>
<dbReference type="AlphaFoldDB" id="A0A454JK41"/>
<feature type="non-terminal residue" evidence="11">
    <location>
        <position position="406"/>
    </location>
</feature>